<dbReference type="PANTHER" id="PTHR21363:SF0">
    <property type="entry name" value="PREPHENATE DEHYDROGENASE [NADP(+)]"/>
    <property type="match status" value="1"/>
</dbReference>
<evidence type="ECO:0000259" key="3">
    <source>
        <dbReference type="PROSITE" id="PS51176"/>
    </source>
</evidence>
<dbReference type="Gene3D" id="1.10.3660.10">
    <property type="entry name" value="6-phosphogluconate dehydrogenase C-terminal like domain"/>
    <property type="match status" value="1"/>
</dbReference>
<evidence type="ECO:0000313" key="4">
    <source>
        <dbReference type="EMBL" id="QIP39260.1"/>
    </source>
</evidence>
<dbReference type="Gene3D" id="3.40.50.720">
    <property type="entry name" value="NAD(P)-binding Rossmann-like Domain"/>
    <property type="match status" value="1"/>
</dbReference>
<dbReference type="InterPro" id="IPR000534">
    <property type="entry name" value="Semialdehyde_DH_NAD-bd"/>
</dbReference>
<sequence>MTAASGTATVVGGLGAVGSMFVELLRAGGSTVTVVDPAGSDPDGDVVVGDITKPSEQVLAHVESSRIIVLAVPEQVALAALPSLRTSGALVVDTLSVKSRMDAAIADAGREGEFLGLNPMFRPSLGPRGRAVIAVPYVGGPQSDRFLDIVRSWGASVAVMDADRHDRLAAATQVLTHASVLAFGVALAELRVSADELLAVAPPPHRTLLALLARVAGGEPEVYWDVQAGNPYAGATRKALFDATAQVDRAAETLGDFTTLMKTADAALDNRSGELNAECQSLFDRIAEGHREIAEGHRE</sequence>
<proteinExistence type="inferred from homology"/>
<dbReference type="GO" id="GO:0008977">
    <property type="term" value="F:prephenate dehydrogenase (NAD+) activity"/>
    <property type="evidence" value="ECO:0007669"/>
    <property type="project" value="InterPro"/>
</dbReference>
<dbReference type="GO" id="GO:0070403">
    <property type="term" value="F:NAD+ binding"/>
    <property type="evidence" value="ECO:0007669"/>
    <property type="project" value="TreeGrafter"/>
</dbReference>
<dbReference type="SUPFAM" id="SSF51735">
    <property type="entry name" value="NAD(P)-binding Rossmann-fold domains"/>
    <property type="match status" value="1"/>
</dbReference>
<feature type="domain" description="Prephenate/arogenate dehydrogenase" evidence="3">
    <location>
        <begin position="6"/>
        <end position="282"/>
    </location>
</feature>
<dbReference type="GO" id="GO:0006571">
    <property type="term" value="P:tyrosine biosynthetic process"/>
    <property type="evidence" value="ECO:0007669"/>
    <property type="project" value="InterPro"/>
</dbReference>
<dbReference type="InterPro" id="IPR036291">
    <property type="entry name" value="NAD(P)-bd_dom_sf"/>
</dbReference>
<dbReference type="GO" id="GO:0016620">
    <property type="term" value="F:oxidoreductase activity, acting on the aldehyde or oxo group of donors, NAD or NADP as acceptor"/>
    <property type="evidence" value="ECO:0007669"/>
    <property type="project" value="InterPro"/>
</dbReference>
<dbReference type="InterPro" id="IPR050812">
    <property type="entry name" value="Preph/Arog_dehydrog"/>
</dbReference>
<protein>
    <submittedName>
        <fullName evidence="4">Prephenate dehydrogenase</fullName>
    </submittedName>
</protein>
<dbReference type="RefSeq" id="WP_063316707.1">
    <property type="nucleotide sequence ID" value="NZ_CP050124.1"/>
</dbReference>
<reference evidence="4 5" key="1">
    <citation type="submission" date="2020-03" db="EMBL/GenBank/DDBJ databases">
        <title>Screen low temperature-resistant strains for efficient degradation of petroleum hydrocarbons under the low temperature.</title>
        <authorList>
            <person name="Wang Y."/>
            <person name="Chen J."/>
        </authorList>
    </citation>
    <scope>NUCLEOTIDE SEQUENCE [LARGE SCALE GENOMIC DNA]</scope>
    <source>
        <strain evidence="4 5">KB1</strain>
    </source>
</reference>
<dbReference type="Proteomes" id="UP000502345">
    <property type="component" value="Chromosome"/>
</dbReference>
<dbReference type="Pfam" id="PF01118">
    <property type="entry name" value="Semialdhyde_dh"/>
    <property type="match status" value="1"/>
</dbReference>
<dbReference type="InterPro" id="IPR008927">
    <property type="entry name" value="6-PGluconate_DH-like_C_sf"/>
</dbReference>
<evidence type="ECO:0000313" key="5">
    <source>
        <dbReference type="Proteomes" id="UP000502345"/>
    </source>
</evidence>
<evidence type="ECO:0000256" key="1">
    <source>
        <dbReference type="ARBA" id="ARBA00007964"/>
    </source>
</evidence>
<dbReference type="SUPFAM" id="SSF48179">
    <property type="entry name" value="6-phosphogluconate dehydrogenase C-terminal domain-like"/>
    <property type="match status" value="1"/>
</dbReference>
<evidence type="ECO:0000256" key="2">
    <source>
        <dbReference type="ARBA" id="ARBA00023002"/>
    </source>
</evidence>
<name>A0A6G9CR26_RHOER</name>
<dbReference type="AlphaFoldDB" id="A0A6G9CR26"/>
<keyword evidence="2" id="KW-0560">Oxidoreductase</keyword>
<gene>
    <name evidence="4" type="ORF">G9444_2016</name>
</gene>
<dbReference type="GO" id="GO:0004665">
    <property type="term" value="F:prephenate dehydrogenase (NADP+) activity"/>
    <property type="evidence" value="ECO:0007669"/>
    <property type="project" value="InterPro"/>
</dbReference>
<dbReference type="Pfam" id="PF20463">
    <property type="entry name" value="PDH_C"/>
    <property type="match status" value="1"/>
</dbReference>
<comment type="similarity">
    <text evidence="1">Belongs to the prephenate/arogenate dehydrogenase family.</text>
</comment>
<dbReference type="GeneID" id="64139836"/>
<dbReference type="InterPro" id="IPR003099">
    <property type="entry name" value="Prephen_DH"/>
</dbReference>
<dbReference type="PANTHER" id="PTHR21363">
    <property type="entry name" value="PREPHENATE DEHYDROGENASE"/>
    <property type="match status" value="1"/>
</dbReference>
<organism evidence="4 5">
    <name type="scientific">Rhodococcus erythropolis</name>
    <name type="common">Arthrobacter picolinophilus</name>
    <dbReference type="NCBI Taxonomy" id="1833"/>
    <lineage>
        <taxon>Bacteria</taxon>
        <taxon>Bacillati</taxon>
        <taxon>Actinomycetota</taxon>
        <taxon>Actinomycetes</taxon>
        <taxon>Mycobacteriales</taxon>
        <taxon>Nocardiaceae</taxon>
        <taxon>Rhodococcus</taxon>
        <taxon>Rhodococcus erythropolis group</taxon>
    </lineage>
</organism>
<dbReference type="InterPro" id="IPR046825">
    <property type="entry name" value="PDH_C"/>
</dbReference>
<accession>A0A6G9CR26</accession>
<dbReference type="EMBL" id="CP050124">
    <property type="protein sequence ID" value="QIP39260.1"/>
    <property type="molecule type" value="Genomic_DNA"/>
</dbReference>
<dbReference type="PROSITE" id="PS51176">
    <property type="entry name" value="PDH_ADH"/>
    <property type="match status" value="1"/>
</dbReference>